<comment type="subcellular location">
    <subcellularLocation>
        <location evidence="1">Nucleus</location>
    </subcellularLocation>
</comment>
<dbReference type="InterPro" id="IPR032308">
    <property type="entry name" value="TDBD"/>
</dbReference>
<organism evidence="9 10">
    <name type="scientific">Cucurbita argyrosperma subsp. sororia</name>
    <dbReference type="NCBI Taxonomy" id="37648"/>
    <lineage>
        <taxon>Eukaryota</taxon>
        <taxon>Viridiplantae</taxon>
        <taxon>Streptophyta</taxon>
        <taxon>Embryophyta</taxon>
        <taxon>Tracheophyta</taxon>
        <taxon>Spermatophyta</taxon>
        <taxon>Magnoliopsida</taxon>
        <taxon>eudicotyledons</taxon>
        <taxon>Gunneridae</taxon>
        <taxon>Pentapetalae</taxon>
        <taxon>rosids</taxon>
        <taxon>fabids</taxon>
        <taxon>Cucurbitales</taxon>
        <taxon>Cucurbitaceae</taxon>
        <taxon>Cucurbiteae</taxon>
        <taxon>Cucurbita</taxon>
    </lineage>
</organism>
<dbReference type="FunFam" id="3.30.40.10:FF:000413">
    <property type="entry name" value="PHD zinc finger protein"/>
    <property type="match status" value="1"/>
</dbReference>
<gene>
    <name evidence="9" type="primary">IDM1</name>
    <name evidence="9" type="ORF">SDJN03_20562</name>
</gene>
<dbReference type="GO" id="GO:0045944">
    <property type="term" value="P:positive regulation of transcription by RNA polymerase II"/>
    <property type="evidence" value="ECO:0007669"/>
    <property type="project" value="TreeGrafter"/>
</dbReference>
<evidence type="ECO:0000256" key="4">
    <source>
        <dbReference type="ARBA" id="ARBA00022833"/>
    </source>
</evidence>
<dbReference type="GO" id="GO:0042393">
    <property type="term" value="F:histone binding"/>
    <property type="evidence" value="ECO:0007669"/>
    <property type="project" value="TreeGrafter"/>
</dbReference>
<dbReference type="PROSITE" id="PS01359">
    <property type="entry name" value="ZF_PHD_1"/>
    <property type="match status" value="2"/>
</dbReference>
<feature type="compositionally biased region" description="Low complexity" evidence="7">
    <location>
        <begin position="140"/>
        <end position="152"/>
    </location>
</feature>
<feature type="non-terminal residue" evidence="9">
    <location>
        <position position="1"/>
    </location>
</feature>
<feature type="domain" description="PHD-type" evidence="8">
    <location>
        <begin position="531"/>
        <end position="576"/>
    </location>
</feature>
<sequence length="885" mass="98366">MLAIVLIGLFLFGFKKGVEVLLKFSTRILKLQGILIWRNIYWMGEEAAGLAAVTNEPLGKESAPSTELKRDHQCLDEDTEPEAFHNKKQAKEVSNEDVRSEVSNPVISPKGNHFHDITSQPEEQENTNQVERGDLTSACSGNSSSEDISSNGVRCQNDTPRNDVDMCDVDEVSRFVIEIPKHASSTGIRKITFKFSKKKDKNDASMSADKVRSYGNFDKDCKPEPSLVDDACTETSAHSWEGIAESSRYPLGSNKMELKMSKKVLPNNYPSNVKKLLSTGILDGARVKYISTTSEMKLHGIINGGGYMCGCSICNFTTILSAYEFEQHAGFKTRHPNNHIYLENGRPIYSVIQEIKSAPLSILDEVIKEVAGSCINVDSFEVWKANFHQNSAIIEVKNDDVKVPKLSHPIDRPIPNLSNPVMQQKKTAEKGTKRRDNDLHRLLFMPNGLPDGAELAYFVKGQRILVGYKQGNGILCSHCNREISPSQFEAHAGMAARRQPYRHIYTTNGLTLHDIAISLASGQKLTTGDSDDMCAACGNGGDLIFCDRCPRAFHTGCLHLQNVPEGVWSCPNCRDKVGSNLKAPSGGSLSFSKPIVFRLTRVVKAPEYEIGGCVVCRRHDFSAAKFDDRTVLLCDQCEREFHVGCLRDSGLCDLKELPKDKWFCCDECSNIHVAFQNTVLNGAQIIPDSLSDLIIRKHVGKGLPVDGALNDVRWQILSGKSRFPEDLPFLSRATAIFRECFDPIVAKSGRDLIPVMVYGRNISGQEFGGMYCVVLIVRSIVVSAGLLRIFGREVAELPIVATSREHQGRGYFQVLFSCIERLLSSLNVQNLVLPAAEDAESIWTKKLGFRKMSEEQLMKYMREVQLTIFNGTSMLEKVVQQSTLT</sequence>
<evidence type="ECO:0000256" key="1">
    <source>
        <dbReference type="ARBA" id="ARBA00004123"/>
    </source>
</evidence>
<dbReference type="GO" id="GO:0000977">
    <property type="term" value="F:RNA polymerase II transcription regulatory region sequence-specific DNA binding"/>
    <property type="evidence" value="ECO:0007669"/>
    <property type="project" value="TreeGrafter"/>
</dbReference>
<dbReference type="Pfam" id="PF23209">
    <property type="entry name" value="IDM1_C"/>
    <property type="match status" value="1"/>
</dbReference>
<protein>
    <submittedName>
        <fullName evidence="9">Increased DNA methylation 1</fullName>
    </submittedName>
</protein>
<dbReference type="FunFam" id="3.40.630.30:FF:000073">
    <property type="entry name" value="PHD finger family protein"/>
    <property type="match status" value="1"/>
</dbReference>
<dbReference type="PANTHER" id="PTHR47025:SF7">
    <property type="entry name" value="ACYL-COA N-ACYLTRANSFERASE WITH RING_FYVE_PHD-TYPE ZINC FINGER DOMAIN-CONTAINING PROTEIN"/>
    <property type="match status" value="1"/>
</dbReference>
<evidence type="ECO:0000256" key="5">
    <source>
        <dbReference type="ARBA" id="ARBA00023242"/>
    </source>
</evidence>
<dbReference type="Pfam" id="PF00628">
    <property type="entry name" value="PHD"/>
    <property type="match status" value="1"/>
</dbReference>
<evidence type="ECO:0000313" key="10">
    <source>
        <dbReference type="Proteomes" id="UP000685013"/>
    </source>
</evidence>
<evidence type="ECO:0000256" key="7">
    <source>
        <dbReference type="SAM" id="MobiDB-lite"/>
    </source>
</evidence>
<keyword evidence="5" id="KW-0539">Nucleus</keyword>
<evidence type="ECO:0000256" key="6">
    <source>
        <dbReference type="PROSITE-ProRule" id="PRU00146"/>
    </source>
</evidence>
<dbReference type="InterPro" id="IPR056511">
    <property type="entry name" value="IDM1_C"/>
</dbReference>
<feature type="compositionally biased region" description="Basic and acidic residues" evidence="7">
    <location>
        <begin position="82"/>
        <end position="100"/>
    </location>
</feature>
<evidence type="ECO:0000313" key="9">
    <source>
        <dbReference type="EMBL" id="KAG6580560.1"/>
    </source>
</evidence>
<keyword evidence="2" id="KW-0479">Metal-binding</keyword>
<accession>A0AAV6MEB3</accession>
<evidence type="ECO:0000256" key="2">
    <source>
        <dbReference type="ARBA" id="ARBA00022723"/>
    </source>
</evidence>
<feature type="region of interest" description="Disordered" evidence="7">
    <location>
        <begin position="58"/>
        <end position="158"/>
    </location>
</feature>
<keyword evidence="10" id="KW-1185">Reference proteome</keyword>
<dbReference type="InterPro" id="IPR019786">
    <property type="entry name" value="Zinc_finger_PHD-type_CS"/>
</dbReference>
<dbReference type="SMART" id="SM00249">
    <property type="entry name" value="PHD"/>
    <property type="match status" value="2"/>
</dbReference>
<feature type="compositionally biased region" description="Polar residues" evidence="7">
    <location>
        <begin position="416"/>
        <end position="425"/>
    </location>
</feature>
<reference evidence="9 10" key="1">
    <citation type="journal article" date="2021" name="Hortic Res">
        <title>The domestication of Cucurbita argyrosperma as revealed by the genome of its wild relative.</title>
        <authorList>
            <person name="Barrera-Redondo J."/>
            <person name="Sanchez-de la Vega G."/>
            <person name="Aguirre-Liguori J.A."/>
            <person name="Castellanos-Morales G."/>
            <person name="Gutierrez-Guerrero Y.T."/>
            <person name="Aguirre-Dugua X."/>
            <person name="Aguirre-Planter E."/>
            <person name="Tenaillon M.I."/>
            <person name="Lira-Saade R."/>
            <person name="Eguiarte L.E."/>
        </authorList>
    </citation>
    <scope>NUCLEOTIDE SEQUENCE [LARGE SCALE GENOMIC DNA]</scope>
    <source>
        <strain evidence="9">JBR-2021</strain>
    </source>
</reference>
<proteinExistence type="predicted"/>
<dbReference type="EMBL" id="JAGKQH010000014">
    <property type="protein sequence ID" value="KAG6580560.1"/>
    <property type="molecule type" value="Genomic_DNA"/>
</dbReference>
<comment type="caution">
    <text evidence="9">The sequence shown here is derived from an EMBL/GenBank/DDBJ whole genome shotgun (WGS) entry which is preliminary data.</text>
</comment>
<dbReference type="AlphaFoldDB" id="A0AAV6MEB3"/>
<dbReference type="Pfam" id="PF16135">
    <property type="entry name" value="TDBD"/>
    <property type="match status" value="2"/>
</dbReference>
<keyword evidence="4" id="KW-0862">Zinc</keyword>
<dbReference type="GO" id="GO:0008270">
    <property type="term" value="F:zinc ion binding"/>
    <property type="evidence" value="ECO:0007669"/>
    <property type="project" value="UniProtKB-KW"/>
</dbReference>
<dbReference type="PROSITE" id="PS50016">
    <property type="entry name" value="ZF_PHD_2"/>
    <property type="match status" value="2"/>
</dbReference>
<evidence type="ECO:0000256" key="3">
    <source>
        <dbReference type="ARBA" id="ARBA00022771"/>
    </source>
</evidence>
<keyword evidence="3 6" id="KW-0863">Zinc-finger</keyword>
<dbReference type="Proteomes" id="UP000685013">
    <property type="component" value="Chromosome 14"/>
</dbReference>
<feature type="domain" description="PHD-type" evidence="8">
    <location>
        <begin position="610"/>
        <end position="671"/>
    </location>
</feature>
<dbReference type="GO" id="GO:0003682">
    <property type="term" value="F:chromatin binding"/>
    <property type="evidence" value="ECO:0007669"/>
    <property type="project" value="TreeGrafter"/>
</dbReference>
<dbReference type="PANTHER" id="PTHR47025">
    <property type="entry name" value="AUTOIMMUNE REGULATOR"/>
    <property type="match status" value="1"/>
</dbReference>
<dbReference type="GO" id="GO:0005634">
    <property type="term" value="C:nucleus"/>
    <property type="evidence" value="ECO:0007669"/>
    <property type="project" value="UniProtKB-SubCell"/>
</dbReference>
<feature type="compositionally biased region" description="Polar residues" evidence="7">
    <location>
        <begin position="117"/>
        <end position="130"/>
    </location>
</feature>
<dbReference type="InterPro" id="IPR019787">
    <property type="entry name" value="Znf_PHD-finger"/>
</dbReference>
<evidence type="ECO:0000259" key="8">
    <source>
        <dbReference type="PROSITE" id="PS50016"/>
    </source>
</evidence>
<name>A0AAV6MEB3_9ROSI</name>
<feature type="region of interest" description="Disordered" evidence="7">
    <location>
        <begin position="407"/>
        <end position="434"/>
    </location>
</feature>
<dbReference type="InterPro" id="IPR001965">
    <property type="entry name" value="Znf_PHD"/>
</dbReference>